<feature type="region of interest" description="Disordered" evidence="1">
    <location>
        <begin position="58"/>
        <end position="110"/>
    </location>
</feature>
<gene>
    <name evidence="2" type="ORF">L798_00529</name>
</gene>
<feature type="compositionally biased region" description="Acidic residues" evidence="1">
    <location>
        <begin position="130"/>
        <end position="139"/>
    </location>
</feature>
<feature type="compositionally biased region" description="Basic and acidic residues" evidence="1">
    <location>
        <begin position="84"/>
        <end position="107"/>
    </location>
</feature>
<feature type="region of interest" description="Disordered" evidence="1">
    <location>
        <begin position="124"/>
        <end position="143"/>
    </location>
</feature>
<dbReference type="EMBL" id="KK853235">
    <property type="protein sequence ID" value="KDR09570.1"/>
    <property type="molecule type" value="Genomic_DNA"/>
</dbReference>
<evidence type="ECO:0000313" key="3">
    <source>
        <dbReference type="Proteomes" id="UP000027135"/>
    </source>
</evidence>
<evidence type="ECO:0000256" key="1">
    <source>
        <dbReference type="SAM" id="MobiDB-lite"/>
    </source>
</evidence>
<proteinExistence type="predicted"/>
<dbReference type="Proteomes" id="UP000027135">
    <property type="component" value="Unassembled WGS sequence"/>
</dbReference>
<sequence>MFRSSVILHSFSTVLERISSPNTTDLSLIDLEFDAEDDDVEELPDEVPKLLELRCDVSLNPPSSAMNVNAPRRVYPTTRTQTPRLEKAEDRTDEGQKQQQHQDEPLLRRGRLFPLLQQIPRRRLQQPLVEDADDGDDGGEGGVGWWVW</sequence>
<keyword evidence="3" id="KW-1185">Reference proteome</keyword>
<dbReference type="AlphaFoldDB" id="A0A067QKG5"/>
<dbReference type="InParanoid" id="A0A067QKG5"/>
<protein>
    <submittedName>
        <fullName evidence="2">Uncharacterized protein</fullName>
    </submittedName>
</protein>
<organism evidence="2 3">
    <name type="scientific">Zootermopsis nevadensis</name>
    <name type="common">Dampwood termite</name>
    <dbReference type="NCBI Taxonomy" id="136037"/>
    <lineage>
        <taxon>Eukaryota</taxon>
        <taxon>Metazoa</taxon>
        <taxon>Ecdysozoa</taxon>
        <taxon>Arthropoda</taxon>
        <taxon>Hexapoda</taxon>
        <taxon>Insecta</taxon>
        <taxon>Pterygota</taxon>
        <taxon>Neoptera</taxon>
        <taxon>Polyneoptera</taxon>
        <taxon>Dictyoptera</taxon>
        <taxon>Blattodea</taxon>
        <taxon>Blattoidea</taxon>
        <taxon>Termitoidae</taxon>
        <taxon>Termopsidae</taxon>
        <taxon>Zootermopsis</taxon>
    </lineage>
</organism>
<reference evidence="2 3" key="1">
    <citation type="journal article" date="2014" name="Nat. Commun.">
        <title>Molecular traces of alternative social organization in a termite genome.</title>
        <authorList>
            <person name="Terrapon N."/>
            <person name="Li C."/>
            <person name="Robertson H.M."/>
            <person name="Ji L."/>
            <person name="Meng X."/>
            <person name="Booth W."/>
            <person name="Chen Z."/>
            <person name="Childers C.P."/>
            <person name="Glastad K.M."/>
            <person name="Gokhale K."/>
            <person name="Gowin J."/>
            <person name="Gronenberg W."/>
            <person name="Hermansen R.A."/>
            <person name="Hu H."/>
            <person name="Hunt B.G."/>
            <person name="Huylmans A.K."/>
            <person name="Khalil S.M."/>
            <person name="Mitchell R.D."/>
            <person name="Munoz-Torres M.C."/>
            <person name="Mustard J.A."/>
            <person name="Pan H."/>
            <person name="Reese J.T."/>
            <person name="Scharf M.E."/>
            <person name="Sun F."/>
            <person name="Vogel H."/>
            <person name="Xiao J."/>
            <person name="Yang W."/>
            <person name="Yang Z."/>
            <person name="Yang Z."/>
            <person name="Zhou J."/>
            <person name="Zhu J."/>
            <person name="Brent C.S."/>
            <person name="Elsik C.G."/>
            <person name="Goodisman M.A."/>
            <person name="Liberles D.A."/>
            <person name="Roe R.M."/>
            <person name="Vargo E.L."/>
            <person name="Vilcinskas A."/>
            <person name="Wang J."/>
            <person name="Bornberg-Bauer E."/>
            <person name="Korb J."/>
            <person name="Zhang G."/>
            <person name="Liebig J."/>
        </authorList>
    </citation>
    <scope>NUCLEOTIDE SEQUENCE [LARGE SCALE GENOMIC DNA]</scope>
    <source>
        <tissue evidence="2">Whole organism</tissue>
    </source>
</reference>
<accession>A0A067QKG5</accession>
<name>A0A067QKG5_ZOONE</name>
<evidence type="ECO:0000313" key="2">
    <source>
        <dbReference type="EMBL" id="KDR09570.1"/>
    </source>
</evidence>